<protein>
    <recommendedName>
        <fullName evidence="4">Tetratricopeptide repeat protein</fullName>
    </recommendedName>
</protein>
<evidence type="ECO:0000313" key="2">
    <source>
        <dbReference type="EMBL" id="TSJ40458.1"/>
    </source>
</evidence>
<evidence type="ECO:0000256" key="1">
    <source>
        <dbReference type="SAM" id="SignalP"/>
    </source>
</evidence>
<comment type="caution">
    <text evidence="2">The sequence shown here is derived from an EMBL/GenBank/DDBJ whole genome shotgun (WGS) entry which is preliminary data.</text>
</comment>
<sequence length="283" mass="32710">MKKAFIISCLILPLFAHAQEKFSRLKRQGDSLVYKHNLKDALIVYDKAVNLVLSGKEKAFDSEWFDVLNAAGIIVKGHNKYWNLAFGTKAEKLPEKITTLKEMGVKNLLTYKVFQNTDVAAWPADSNSCYSKSGQILVWAINNNVFMQAFDDCTTYKPVNLHDNVLYDLLNNHYEAIMNKNFRELGFMSSAETRYKFTFYSDNNIFVKEWCGISYFTDPKSNRTADYIAKHKNSIDSQTIIYNYNMSIYFSKLFLRIFEDDKIYNEKINSSAEKGLVGKLEQN</sequence>
<reference evidence="2 3" key="1">
    <citation type="submission" date="2019-07" db="EMBL/GenBank/DDBJ databases">
        <authorList>
            <person name="Huq M.A."/>
        </authorList>
    </citation>
    <scope>NUCLEOTIDE SEQUENCE [LARGE SCALE GENOMIC DNA]</scope>
    <source>
        <strain evidence="2 3">MAH-19</strain>
    </source>
</reference>
<evidence type="ECO:0000313" key="3">
    <source>
        <dbReference type="Proteomes" id="UP000318733"/>
    </source>
</evidence>
<accession>A0A556MKR5</accession>
<feature type="signal peptide" evidence="1">
    <location>
        <begin position="1"/>
        <end position="18"/>
    </location>
</feature>
<dbReference type="Proteomes" id="UP000318733">
    <property type="component" value="Unassembled WGS sequence"/>
</dbReference>
<organism evidence="2 3">
    <name type="scientific">Mucilaginibacter corticis</name>
    <dbReference type="NCBI Taxonomy" id="2597670"/>
    <lineage>
        <taxon>Bacteria</taxon>
        <taxon>Pseudomonadati</taxon>
        <taxon>Bacteroidota</taxon>
        <taxon>Sphingobacteriia</taxon>
        <taxon>Sphingobacteriales</taxon>
        <taxon>Sphingobacteriaceae</taxon>
        <taxon>Mucilaginibacter</taxon>
    </lineage>
</organism>
<evidence type="ECO:0008006" key="4">
    <source>
        <dbReference type="Google" id="ProtNLM"/>
    </source>
</evidence>
<feature type="chain" id="PRO_5021936286" description="Tetratricopeptide repeat protein" evidence="1">
    <location>
        <begin position="19"/>
        <end position="283"/>
    </location>
</feature>
<dbReference type="RefSeq" id="WP_144248496.1">
    <property type="nucleotide sequence ID" value="NZ_VLPK01000002.1"/>
</dbReference>
<keyword evidence="3" id="KW-1185">Reference proteome</keyword>
<dbReference type="OrthoDB" id="9776605at2"/>
<keyword evidence="1" id="KW-0732">Signal</keyword>
<dbReference type="EMBL" id="VLPK01000002">
    <property type="protein sequence ID" value="TSJ40458.1"/>
    <property type="molecule type" value="Genomic_DNA"/>
</dbReference>
<dbReference type="AlphaFoldDB" id="A0A556MKR5"/>
<gene>
    <name evidence="2" type="ORF">FO440_11930</name>
</gene>
<name>A0A556MKR5_9SPHI</name>
<proteinExistence type="predicted"/>